<keyword evidence="3" id="KW-1185">Reference proteome</keyword>
<evidence type="ECO:0000313" key="2">
    <source>
        <dbReference type="EMBL" id="KAJ1103392.1"/>
    </source>
</evidence>
<dbReference type="AlphaFoldDB" id="A0AAV7MIL5"/>
<gene>
    <name evidence="2" type="ORF">NDU88_000816</name>
</gene>
<dbReference type="Proteomes" id="UP001066276">
    <property type="component" value="Chromosome 9"/>
</dbReference>
<accession>A0AAV7MIL5</accession>
<organism evidence="2 3">
    <name type="scientific">Pleurodeles waltl</name>
    <name type="common">Iberian ribbed newt</name>
    <dbReference type="NCBI Taxonomy" id="8319"/>
    <lineage>
        <taxon>Eukaryota</taxon>
        <taxon>Metazoa</taxon>
        <taxon>Chordata</taxon>
        <taxon>Craniata</taxon>
        <taxon>Vertebrata</taxon>
        <taxon>Euteleostomi</taxon>
        <taxon>Amphibia</taxon>
        <taxon>Batrachia</taxon>
        <taxon>Caudata</taxon>
        <taxon>Salamandroidea</taxon>
        <taxon>Salamandridae</taxon>
        <taxon>Pleurodelinae</taxon>
        <taxon>Pleurodeles</taxon>
    </lineage>
</organism>
<dbReference type="EMBL" id="JANPWB010000013">
    <property type="protein sequence ID" value="KAJ1103392.1"/>
    <property type="molecule type" value="Genomic_DNA"/>
</dbReference>
<protein>
    <submittedName>
        <fullName evidence="2">Uncharacterized protein</fullName>
    </submittedName>
</protein>
<name>A0AAV7MIL5_PLEWA</name>
<comment type="caution">
    <text evidence="2">The sequence shown here is derived from an EMBL/GenBank/DDBJ whole genome shotgun (WGS) entry which is preliminary data.</text>
</comment>
<sequence>MATSPQQTKIMHGSSFAKVARTLVYRYRINAGIRGKRSNIVKDAKRPCWRSPASNWVPRAEQSEKLVNSCMEAPRFTYSGVICECAMNAYGNLQKSWILSHSPTSNVPSPRPAPSPLSTGRQWPVYGPENWN</sequence>
<evidence type="ECO:0000313" key="3">
    <source>
        <dbReference type="Proteomes" id="UP001066276"/>
    </source>
</evidence>
<evidence type="ECO:0000256" key="1">
    <source>
        <dbReference type="SAM" id="MobiDB-lite"/>
    </source>
</evidence>
<proteinExistence type="predicted"/>
<reference evidence="2" key="1">
    <citation type="journal article" date="2022" name="bioRxiv">
        <title>Sequencing and chromosome-scale assembly of the giantPleurodeles waltlgenome.</title>
        <authorList>
            <person name="Brown T."/>
            <person name="Elewa A."/>
            <person name="Iarovenko S."/>
            <person name="Subramanian E."/>
            <person name="Araus A.J."/>
            <person name="Petzold A."/>
            <person name="Susuki M."/>
            <person name="Suzuki K.-i.T."/>
            <person name="Hayashi T."/>
            <person name="Toyoda A."/>
            <person name="Oliveira C."/>
            <person name="Osipova E."/>
            <person name="Leigh N.D."/>
            <person name="Simon A."/>
            <person name="Yun M.H."/>
        </authorList>
    </citation>
    <scope>NUCLEOTIDE SEQUENCE</scope>
    <source>
        <strain evidence="2">20211129_DDA</strain>
        <tissue evidence="2">Liver</tissue>
    </source>
</reference>
<feature type="region of interest" description="Disordered" evidence="1">
    <location>
        <begin position="101"/>
        <end position="121"/>
    </location>
</feature>